<evidence type="ECO:0000256" key="8">
    <source>
        <dbReference type="SAM" id="Phobius"/>
    </source>
</evidence>
<feature type="transmembrane region" description="Helical" evidence="8">
    <location>
        <begin position="326"/>
        <end position="348"/>
    </location>
</feature>
<protein>
    <submittedName>
        <fullName evidence="9">Siderophore iron transporter mirB</fullName>
    </submittedName>
</protein>
<evidence type="ECO:0000256" key="3">
    <source>
        <dbReference type="ARBA" id="ARBA00022448"/>
    </source>
</evidence>
<feature type="transmembrane region" description="Helical" evidence="8">
    <location>
        <begin position="460"/>
        <end position="480"/>
    </location>
</feature>
<keyword evidence="3" id="KW-0813">Transport</keyword>
<feature type="transmembrane region" description="Helical" evidence="8">
    <location>
        <begin position="180"/>
        <end position="201"/>
    </location>
</feature>
<feature type="transmembrane region" description="Helical" evidence="8">
    <location>
        <begin position="501"/>
        <end position="522"/>
    </location>
</feature>
<evidence type="ECO:0000256" key="5">
    <source>
        <dbReference type="ARBA" id="ARBA00022989"/>
    </source>
</evidence>
<comment type="similarity">
    <text evidence="2">Belongs to the major facilitator superfamily.</text>
</comment>
<feature type="transmembrane region" description="Helical" evidence="8">
    <location>
        <begin position="125"/>
        <end position="144"/>
    </location>
</feature>
<dbReference type="Proteomes" id="UP001138500">
    <property type="component" value="Unassembled WGS sequence"/>
</dbReference>
<dbReference type="OrthoDB" id="4078873at2759"/>
<dbReference type="AlphaFoldDB" id="A0A9W7T0X0"/>
<feature type="region of interest" description="Disordered" evidence="7">
    <location>
        <begin position="28"/>
        <end position="60"/>
    </location>
</feature>
<dbReference type="Gene3D" id="1.20.1250.20">
    <property type="entry name" value="MFS general substrate transporter like domains"/>
    <property type="match status" value="2"/>
</dbReference>
<feature type="transmembrane region" description="Helical" evidence="8">
    <location>
        <begin position="213"/>
        <end position="232"/>
    </location>
</feature>
<sequence>MPSFTQNMLTNLRGRKVNHAETNVTDVTGVGKEYGDTPEPTDPISETSSLEEANEKEVQRHPNEITKDTPLGIQKAEAAALVWPKKVVYATYAWIWLCFFMLAFQQSVLTYATQTAYASFSAAPAYTTASILANIIGGVLKLPIAKVLNIWGRTEGFLFFFVIYEVGMIILASINGASGYAAGYTLYWIGYDALYLIMDIYIADTTGLRNRAWSWAFVSTPFICTAFTGPLAADSFLAHTTWRWAIGTFCIVQPFVFLPLAIVFKFYQRKAQSMGLFTPTASGRTKMQSFVHYFHEFDIIGCVLLMAAFILFLLPFSLVTYARTTYHSATFIAMIVVGLLLFPTFFIWEKYFARTHFVRWQLLQNRTILGACVCAAVLYYSFYSWDLYFYNFAKVVYALDVTDAGYLTQTYNVGSTFFGVVFGVYIYYTKHFKNACLFFALPLMFLGAGLLIYFRGRDQGIGYVIMCQIFIACSGGMLVIGEDMAVMAACDREGVAMALSILGLSTSFGGAIGDAVAGAIYGSTWVKSAQSMLPASDAAFIEELYLGGYLKQELFVPGTQVRTAVDYAWGQVEKWDGVSATVVLVLAIPAIAIWKNYNVNRKQNKGTVI</sequence>
<evidence type="ECO:0000313" key="10">
    <source>
        <dbReference type="Proteomes" id="UP001138500"/>
    </source>
</evidence>
<proteinExistence type="inferred from homology"/>
<keyword evidence="5 8" id="KW-1133">Transmembrane helix</keyword>
<comment type="subcellular location">
    <subcellularLocation>
        <location evidence="1">Membrane</location>
        <topology evidence="1">Multi-pass membrane protein</topology>
    </subcellularLocation>
</comment>
<evidence type="ECO:0000256" key="7">
    <source>
        <dbReference type="SAM" id="MobiDB-lite"/>
    </source>
</evidence>
<evidence type="ECO:0000256" key="4">
    <source>
        <dbReference type="ARBA" id="ARBA00022692"/>
    </source>
</evidence>
<feature type="transmembrane region" description="Helical" evidence="8">
    <location>
        <begin position="410"/>
        <end position="428"/>
    </location>
</feature>
<evidence type="ECO:0000256" key="6">
    <source>
        <dbReference type="ARBA" id="ARBA00023136"/>
    </source>
</evidence>
<accession>A0A9W7T0X0</accession>
<evidence type="ECO:0000313" key="9">
    <source>
        <dbReference type="EMBL" id="KAH9845080.1"/>
    </source>
</evidence>
<feature type="transmembrane region" description="Helical" evidence="8">
    <location>
        <begin position="368"/>
        <end position="390"/>
    </location>
</feature>
<feature type="transmembrane region" description="Helical" evidence="8">
    <location>
        <begin position="435"/>
        <end position="454"/>
    </location>
</feature>
<evidence type="ECO:0000256" key="1">
    <source>
        <dbReference type="ARBA" id="ARBA00004141"/>
    </source>
</evidence>
<dbReference type="PANTHER" id="PTHR23501:SF107">
    <property type="entry name" value="TRANSPORTER, PUTATIVE (AFU_ORTHOLOGUE AFUA_7G04730)-RELATED"/>
    <property type="match status" value="1"/>
</dbReference>
<dbReference type="GO" id="GO:0005886">
    <property type="term" value="C:plasma membrane"/>
    <property type="evidence" value="ECO:0007669"/>
    <property type="project" value="TreeGrafter"/>
</dbReference>
<reference evidence="9 10" key="2">
    <citation type="journal article" date="2021" name="Curr. Genet.">
        <title>Genetic response to nitrogen starvation in the aggressive Eucalyptus foliar pathogen Teratosphaeria destructans.</title>
        <authorList>
            <person name="Havenga M."/>
            <person name="Wingfield B.D."/>
            <person name="Wingfield M.J."/>
            <person name="Dreyer L.L."/>
            <person name="Roets F."/>
            <person name="Aylward J."/>
        </authorList>
    </citation>
    <scope>NUCLEOTIDE SEQUENCE [LARGE SCALE GENOMIC DNA]</scope>
    <source>
        <strain evidence="9">CMW44962</strain>
    </source>
</reference>
<feature type="transmembrane region" description="Helical" evidence="8">
    <location>
        <begin position="156"/>
        <end position="174"/>
    </location>
</feature>
<reference evidence="9 10" key="1">
    <citation type="journal article" date="2018" name="IMA Fungus">
        <title>IMA Genome-F 10: Nine draft genome sequences of Claviceps purpurea s.lat., including C. arundinis, C. humidiphila, and C. cf. spartinae, pseudomolecules for the pitch canker pathogen Fusarium circinatum, draft genome of Davidsoniella eucalypti, Grosmannia galeiformis, Quambalaria eucalypti, and Teratosphaeria destructans.</title>
        <authorList>
            <person name="Wingfield B.D."/>
            <person name="Liu M."/>
            <person name="Nguyen H.D."/>
            <person name="Lane F.A."/>
            <person name="Morgan S.W."/>
            <person name="De Vos L."/>
            <person name="Wilken P.M."/>
            <person name="Duong T.A."/>
            <person name="Aylward J."/>
            <person name="Coetzee M.P."/>
            <person name="Dadej K."/>
            <person name="De Beer Z.W."/>
            <person name="Findlay W."/>
            <person name="Havenga M."/>
            <person name="Kolarik M."/>
            <person name="Menzies J.G."/>
            <person name="Naidoo K."/>
            <person name="Pochopski O."/>
            <person name="Shoukouhi P."/>
            <person name="Santana Q.C."/>
            <person name="Seifert K.A."/>
            <person name="Soal N."/>
            <person name="Steenkamp E.T."/>
            <person name="Tatham C.T."/>
            <person name="van der Nest M.A."/>
            <person name="Wingfield M.J."/>
        </authorList>
    </citation>
    <scope>NUCLEOTIDE SEQUENCE [LARGE SCALE GENOMIC DNA]</scope>
    <source>
        <strain evidence="9">CMW44962</strain>
    </source>
</reference>
<dbReference type="GO" id="GO:0022857">
    <property type="term" value="F:transmembrane transporter activity"/>
    <property type="evidence" value="ECO:0007669"/>
    <property type="project" value="TreeGrafter"/>
</dbReference>
<name>A0A9W7T0X0_9PEZI</name>
<feature type="transmembrane region" description="Helical" evidence="8">
    <location>
        <begin position="244"/>
        <end position="267"/>
    </location>
</feature>
<dbReference type="SUPFAM" id="SSF103473">
    <property type="entry name" value="MFS general substrate transporter"/>
    <property type="match status" value="1"/>
</dbReference>
<feature type="transmembrane region" description="Helical" evidence="8">
    <location>
        <begin position="87"/>
        <end position="105"/>
    </location>
</feature>
<organism evidence="9 10">
    <name type="scientific">Teratosphaeria destructans</name>
    <dbReference type="NCBI Taxonomy" id="418781"/>
    <lineage>
        <taxon>Eukaryota</taxon>
        <taxon>Fungi</taxon>
        <taxon>Dikarya</taxon>
        <taxon>Ascomycota</taxon>
        <taxon>Pezizomycotina</taxon>
        <taxon>Dothideomycetes</taxon>
        <taxon>Dothideomycetidae</taxon>
        <taxon>Mycosphaerellales</taxon>
        <taxon>Teratosphaeriaceae</taxon>
        <taxon>Teratosphaeria</taxon>
    </lineage>
</organism>
<feature type="transmembrane region" description="Helical" evidence="8">
    <location>
        <begin position="293"/>
        <end position="314"/>
    </location>
</feature>
<feature type="transmembrane region" description="Helical" evidence="8">
    <location>
        <begin position="577"/>
        <end position="594"/>
    </location>
</feature>
<dbReference type="PANTHER" id="PTHR23501">
    <property type="entry name" value="MAJOR FACILITATOR SUPERFAMILY"/>
    <property type="match status" value="1"/>
</dbReference>
<keyword evidence="10" id="KW-1185">Reference proteome</keyword>
<keyword evidence="4 8" id="KW-0812">Transmembrane</keyword>
<dbReference type="InterPro" id="IPR036259">
    <property type="entry name" value="MFS_trans_sf"/>
</dbReference>
<gene>
    <name evidence="9" type="ORF">Tdes44962_MAKER06870</name>
</gene>
<dbReference type="EMBL" id="RIBY02000147">
    <property type="protein sequence ID" value="KAH9845080.1"/>
    <property type="molecule type" value="Genomic_DNA"/>
</dbReference>
<evidence type="ECO:0000256" key="2">
    <source>
        <dbReference type="ARBA" id="ARBA00008335"/>
    </source>
</evidence>
<keyword evidence="6 8" id="KW-0472">Membrane</keyword>
<dbReference type="FunFam" id="1.20.1250.20:FF:000284">
    <property type="entry name" value="Siderophore iron transporter mirB"/>
    <property type="match status" value="1"/>
</dbReference>
<comment type="caution">
    <text evidence="9">The sequence shown here is derived from an EMBL/GenBank/DDBJ whole genome shotgun (WGS) entry which is preliminary data.</text>
</comment>